<feature type="transmembrane region" description="Helical" evidence="1">
    <location>
        <begin position="266"/>
        <end position="288"/>
    </location>
</feature>
<evidence type="ECO:0000313" key="3">
    <source>
        <dbReference type="Proteomes" id="UP001205601"/>
    </source>
</evidence>
<evidence type="ECO:0000313" key="2">
    <source>
        <dbReference type="EMBL" id="MCT8329572.1"/>
    </source>
</evidence>
<feature type="transmembrane region" description="Helical" evidence="1">
    <location>
        <begin position="170"/>
        <end position="189"/>
    </location>
</feature>
<dbReference type="Pfam" id="PF05940">
    <property type="entry name" value="NnrS"/>
    <property type="match status" value="1"/>
</dbReference>
<feature type="transmembrane region" description="Helical" evidence="1">
    <location>
        <begin position="294"/>
        <end position="313"/>
    </location>
</feature>
<proteinExistence type="predicted"/>
<keyword evidence="1" id="KW-0472">Membrane</keyword>
<organism evidence="2 3">
    <name type="scientific">Albidovulum sediminis</name>
    <dbReference type="NCBI Taxonomy" id="3066345"/>
    <lineage>
        <taxon>Bacteria</taxon>
        <taxon>Pseudomonadati</taxon>
        <taxon>Pseudomonadota</taxon>
        <taxon>Alphaproteobacteria</taxon>
        <taxon>Rhodobacterales</taxon>
        <taxon>Paracoccaceae</taxon>
        <taxon>Albidovulum</taxon>
    </lineage>
</organism>
<keyword evidence="1" id="KW-1133">Transmembrane helix</keyword>
<name>A0ABT2NKX0_9RHOB</name>
<feature type="transmembrane region" description="Helical" evidence="1">
    <location>
        <begin position="83"/>
        <end position="102"/>
    </location>
</feature>
<feature type="transmembrane region" description="Helical" evidence="1">
    <location>
        <begin position="236"/>
        <end position="254"/>
    </location>
</feature>
<protein>
    <submittedName>
        <fullName evidence="2">NnrS family protein</fullName>
    </submittedName>
</protein>
<feature type="transmembrane region" description="Helical" evidence="1">
    <location>
        <begin position="362"/>
        <end position="381"/>
    </location>
</feature>
<keyword evidence="1" id="KW-0812">Transmembrane</keyword>
<feature type="transmembrane region" description="Helical" evidence="1">
    <location>
        <begin position="333"/>
        <end position="356"/>
    </location>
</feature>
<accession>A0ABT2NKX0</accession>
<dbReference type="InterPro" id="IPR010266">
    <property type="entry name" value="NnrS"/>
</dbReference>
<dbReference type="EMBL" id="JAOCQF010000001">
    <property type="protein sequence ID" value="MCT8329572.1"/>
    <property type="molecule type" value="Genomic_DNA"/>
</dbReference>
<gene>
    <name evidence="2" type="ORF">N5I32_08620</name>
</gene>
<dbReference type="RefSeq" id="WP_261494990.1">
    <property type="nucleotide sequence ID" value="NZ_JAOCQF010000001.1"/>
</dbReference>
<feature type="transmembrane region" description="Helical" evidence="1">
    <location>
        <begin position="12"/>
        <end position="34"/>
    </location>
</feature>
<sequence>MSAFIRLLGEGFRVFFLSAGLYAVAAIGLWLVWLTTPLTLPTAAPPADWHAHEMVFGYGAAALGGFFLTAVPNWTGAKAARHVFIGAAAAIWLAGRIAVAWSGHLPPALVAAADLAFLPVLGAKIATQLIRRPKPQNVMFLALLAILWAANLSVHLEWTGVTGDTARRGLYAGLYLLAAMIAVLGGRITPAFTRNAMTRTGREAGLPRSFAPLDAVAIATAIALPVATLAALPEAVTGAIALVGGAAQIARLAFWRPGFTWGQPILWSLHLSFALVGLGLVLTGLAAFGLGNPVAAVHLLAIGGVGGMTLAVMSRASLGHSGRPLIAPRPVAIAYLCLPLAGLSRWAASTFAVLYLPATLTAGVLWTAAFVLYVAALWPVFWGPRLPAERGAP</sequence>
<evidence type="ECO:0000256" key="1">
    <source>
        <dbReference type="SAM" id="Phobius"/>
    </source>
</evidence>
<comment type="caution">
    <text evidence="2">The sequence shown here is derived from an EMBL/GenBank/DDBJ whole genome shotgun (WGS) entry which is preliminary data.</text>
</comment>
<keyword evidence="3" id="KW-1185">Reference proteome</keyword>
<reference evidence="3" key="1">
    <citation type="submission" date="2023-07" db="EMBL/GenBank/DDBJ databases">
        <title>Defluviimonas sediminis sp. nov., isolated from mangrove sediment.</title>
        <authorList>
            <person name="Liu L."/>
            <person name="Li J."/>
            <person name="Huang Y."/>
            <person name="Pan J."/>
            <person name="Li M."/>
        </authorList>
    </citation>
    <scope>NUCLEOTIDE SEQUENCE [LARGE SCALE GENOMIC DNA]</scope>
    <source>
        <strain evidence="3">FT324</strain>
    </source>
</reference>
<feature type="transmembrane region" description="Helical" evidence="1">
    <location>
        <begin position="138"/>
        <end position="158"/>
    </location>
</feature>
<feature type="transmembrane region" description="Helical" evidence="1">
    <location>
        <begin position="210"/>
        <end position="230"/>
    </location>
</feature>
<dbReference type="Proteomes" id="UP001205601">
    <property type="component" value="Unassembled WGS sequence"/>
</dbReference>
<feature type="transmembrane region" description="Helical" evidence="1">
    <location>
        <begin position="108"/>
        <end position="126"/>
    </location>
</feature>
<feature type="transmembrane region" description="Helical" evidence="1">
    <location>
        <begin position="54"/>
        <end position="71"/>
    </location>
</feature>